<dbReference type="Pfam" id="PF14907">
    <property type="entry name" value="NTP_transf_5"/>
    <property type="match status" value="1"/>
</dbReference>
<accession>A0A1H9ZH57</accession>
<dbReference type="OrthoDB" id="5497963at2"/>
<dbReference type="RefSeq" id="WP_090656344.1">
    <property type="nucleotide sequence ID" value="NZ_FOIA01000004.1"/>
</dbReference>
<protein>
    <submittedName>
        <fullName evidence="1">Uncharacterized nucleotidyltransferase</fullName>
    </submittedName>
</protein>
<keyword evidence="2" id="KW-1185">Reference proteome</keyword>
<reference evidence="2" key="1">
    <citation type="submission" date="2016-10" db="EMBL/GenBank/DDBJ databases">
        <authorList>
            <person name="Varghese N."/>
            <person name="Submissions S."/>
        </authorList>
    </citation>
    <scope>NUCLEOTIDE SEQUENCE [LARGE SCALE GENOMIC DNA]</scope>
    <source>
        <strain evidence="2">Nm71</strain>
    </source>
</reference>
<keyword evidence="1" id="KW-0808">Transferase</keyword>
<proteinExistence type="predicted"/>
<gene>
    <name evidence="1" type="ORF">SAMN05216326_10463</name>
</gene>
<name>A0A1H9ZH57_9PROT</name>
<dbReference type="Proteomes" id="UP000199345">
    <property type="component" value="Unassembled WGS sequence"/>
</dbReference>
<dbReference type="InterPro" id="IPR039498">
    <property type="entry name" value="NTP_transf_5"/>
</dbReference>
<dbReference type="EMBL" id="FOIA01000004">
    <property type="protein sequence ID" value="SES81021.1"/>
    <property type="molecule type" value="Genomic_DNA"/>
</dbReference>
<dbReference type="AlphaFoldDB" id="A0A1H9ZH57"/>
<organism evidence="1 2">
    <name type="scientific">Nitrosomonas marina</name>
    <dbReference type="NCBI Taxonomy" id="917"/>
    <lineage>
        <taxon>Bacteria</taxon>
        <taxon>Pseudomonadati</taxon>
        <taxon>Pseudomonadota</taxon>
        <taxon>Betaproteobacteria</taxon>
        <taxon>Nitrosomonadales</taxon>
        <taxon>Nitrosomonadaceae</taxon>
        <taxon>Nitrosomonas</taxon>
    </lineage>
</organism>
<dbReference type="GO" id="GO:0016740">
    <property type="term" value="F:transferase activity"/>
    <property type="evidence" value="ECO:0007669"/>
    <property type="project" value="UniProtKB-KW"/>
</dbReference>
<evidence type="ECO:0000313" key="1">
    <source>
        <dbReference type="EMBL" id="SES81021.1"/>
    </source>
</evidence>
<sequence>MKLDLPPHCQILLNGLTNPACLTRYCDSDWELLIRMARRVKLLGRLGLLVKEYGTWDQVPPRVSTQLTSGLVQVEKLQQLNRWELNRVLWALNDFDTSIIALKGIAYSLAAIPHASGRLSVDLDLLVHQSDLADIESLLVVKGWKHRPLSAYDEHYYRVWSHEIPPLVHAERETEVDIHHTLIPLTNRVKIDPKLLFDAAIPVKNSTIRLLSPVDMVIHCAVNLFQNNELANDLRDLLDLHDLMVFFSERTPDFWTWLIDRSNQLKLSKTVFYGLYFSQLIFNTPVPGKALVRLHARPGRLKLWIMHRLVPLALFPQHPDKPMLSASLARLLMYLRSHLIRMPLYILLPHLIYKSLRKIRFKSRKSRS</sequence>
<evidence type="ECO:0000313" key="2">
    <source>
        <dbReference type="Proteomes" id="UP000199345"/>
    </source>
</evidence>